<evidence type="ECO:0000313" key="2">
    <source>
        <dbReference type="Proteomes" id="UP000000376"/>
    </source>
</evidence>
<dbReference type="eggNOG" id="COG1476">
    <property type="taxonomic scope" value="Bacteria"/>
</dbReference>
<protein>
    <submittedName>
        <fullName evidence="1">Uncharacterized protein</fullName>
    </submittedName>
</protein>
<dbReference type="AlphaFoldDB" id="D7BPQ4"/>
<organism evidence="1 2">
    <name type="scientific">Arcanobacterium haemolyticum (strain ATCC 9345 / DSM 20595 / CCM 5947 / CCUG 17215 / LMG 16163 / NBRC 15585 / NCTC 8452 / 11018)</name>
    <dbReference type="NCBI Taxonomy" id="644284"/>
    <lineage>
        <taxon>Bacteria</taxon>
        <taxon>Bacillati</taxon>
        <taxon>Actinomycetota</taxon>
        <taxon>Actinomycetes</taxon>
        <taxon>Actinomycetales</taxon>
        <taxon>Actinomycetaceae</taxon>
        <taxon>Arcanobacterium</taxon>
    </lineage>
</organism>
<dbReference type="KEGG" id="ahe:Arch_1191"/>
<name>D7BPQ4_ARCHD</name>
<dbReference type="Proteomes" id="UP000000376">
    <property type="component" value="Chromosome"/>
</dbReference>
<evidence type="ECO:0000313" key="1">
    <source>
        <dbReference type="EMBL" id="ADH92903.1"/>
    </source>
</evidence>
<sequence>MTLAQTLEISLDSLFALHQISEPHKADTKEESQVHYIHIKQPSDRIAITSFDKKKLLLCYEVRATPSIGTGKIKYALLGITEKGFWGRKEEIIGWYTDIDSINKEINAVNTAIAAGEAHYELQFFVKAELKGLFSIPKIIDA</sequence>
<gene>
    <name evidence="1" type="ordered locus">Arch_1191</name>
</gene>
<accession>D7BPQ4</accession>
<keyword evidence="2" id="KW-1185">Reference proteome</keyword>
<dbReference type="OrthoDB" id="1956952at2"/>
<dbReference type="EMBL" id="CP002045">
    <property type="protein sequence ID" value="ADH92903.1"/>
    <property type="molecule type" value="Genomic_DNA"/>
</dbReference>
<dbReference type="HOGENOM" id="CLU_126449_0_0_11"/>
<reference evidence="1 2" key="1">
    <citation type="journal article" date="2010" name="Stand. Genomic Sci.">
        <title>Complete genome sequence of Arcanobacterium haemolyticum type strain (11018).</title>
        <authorList>
            <person name="Yasawong M."/>
            <person name="Teshima H."/>
            <person name="Lapidus A."/>
            <person name="Nolan M."/>
            <person name="Lucas S."/>
            <person name="Glavina Del Rio T."/>
            <person name="Tice H."/>
            <person name="Cheng J."/>
            <person name="Bruce D."/>
            <person name="Detter C."/>
            <person name="Tapia R."/>
            <person name="Han C."/>
            <person name="Goodwin L."/>
            <person name="Pitluck S."/>
            <person name="Liolios K."/>
            <person name="Ivanova N."/>
            <person name="Mavromatis K."/>
            <person name="Mikhailova N."/>
            <person name="Pati A."/>
            <person name="Chen A."/>
            <person name="Palaniappan K."/>
            <person name="Land M."/>
            <person name="Hauser L."/>
            <person name="Chang Y."/>
            <person name="Jeffries C."/>
            <person name="Rohde M."/>
            <person name="Sikorski J."/>
            <person name="Pukall R."/>
            <person name="Goker M."/>
            <person name="Woyke T."/>
            <person name="Bristow J."/>
            <person name="Eisen J."/>
            <person name="Markowitz V."/>
            <person name="Hugenholtz P."/>
            <person name="Kyrpides N."/>
            <person name="Klenk H."/>
        </authorList>
    </citation>
    <scope>NUCLEOTIDE SEQUENCE [LARGE SCALE GENOMIC DNA]</scope>
    <source>
        <strain evidence="2">ATCC 9345 / DSM 20595 / CCUG 17215 / LMG 16163 / NBRC 15585 / NCTC 8452 / 11018</strain>
    </source>
</reference>
<dbReference type="RefSeq" id="WP_013170397.1">
    <property type="nucleotide sequence ID" value="NC_014218.1"/>
</dbReference>
<proteinExistence type="predicted"/>